<name>A0A0A9Z413_LYGHE</name>
<sequence length="180" mass="19500">QRTKYSSLRSTLSRKKGGRIANVLADMSSTEPENGCGRTCGTGDNHSETKFDLSIFENQTTLDDIAIDTSRSRIRTMRLNKSTDASNSQQQLIKLWKQLQGKDGAGDSRTADISSSLDSTLQRWRSEANTPLWSEPKTTRVGGAGSEVPTVDRGMGLCTATDGRVSAPTGAVTTQVEKEL</sequence>
<reference evidence="2" key="2">
    <citation type="submission" date="2014-07" db="EMBL/GenBank/DDBJ databases">
        <authorList>
            <person name="Hull J."/>
        </authorList>
    </citation>
    <scope>NUCLEOTIDE SEQUENCE</scope>
</reference>
<protein>
    <submittedName>
        <fullName evidence="2">Octanoyl-[GcvH]:protein N-octanoyltransferase</fullName>
    </submittedName>
</protein>
<feature type="region of interest" description="Disordered" evidence="1">
    <location>
        <begin position="127"/>
        <end position="180"/>
    </location>
</feature>
<gene>
    <name evidence="2" type="primary">lipL_0</name>
    <name evidence="2" type="ORF">CM83_9654</name>
</gene>
<evidence type="ECO:0000313" key="2">
    <source>
        <dbReference type="EMBL" id="JAG40012.1"/>
    </source>
</evidence>
<evidence type="ECO:0000256" key="1">
    <source>
        <dbReference type="SAM" id="MobiDB-lite"/>
    </source>
</evidence>
<dbReference type="AlphaFoldDB" id="A0A0A9Z413"/>
<reference evidence="2" key="1">
    <citation type="journal article" date="2014" name="PLoS ONE">
        <title>Transcriptome-Based Identification of ABC Transporters in the Western Tarnished Plant Bug Lygus hesperus.</title>
        <authorList>
            <person name="Hull J.J."/>
            <person name="Chaney K."/>
            <person name="Geib S.M."/>
            <person name="Fabrick J.A."/>
            <person name="Brent C.S."/>
            <person name="Walsh D."/>
            <person name="Lavine L.C."/>
        </authorList>
    </citation>
    <scope>NUCLEOTIDE SEQUENCE</scope>
</reference>
<organism evidence="2">
    <name type="scientific">Lygus hesperus</name>
    <name type="common">Western plant bug</name>
    <dbReference type="NCBI Taxonomy" id="30085"/>
    <lineage>
        <taxon>Eukaryota</taxon>
        <taxon>Metazoa</taxon>
        <taxon>Ecdysozoa</taxon>
        <taxon>Arthropoda</taxon>
        <taxon>Hexapoda</taxon>
        <taxon>Insecta</taxon>
        <taxon>Pterygota</taxon>
        <taxon>Neoptera</taxon>
        <taxon>Paraneoptera</taxon>
        <taxon>Hemiptera</taxon>
        <taxon>Heteroptera</taxon>
        <taxon>Panheteroptera</taxon>
        <taxon>Cimicomorpha</taxon>
        <taxon>Miridae</taxon>
        <taxon>Mirini</taxon>
        <taxon>Lygus</taxon>
    </lineage>
</organism>
<proteinExistence type="predicted"/>
<dbReference type="EMBL" id="GBHO01003592">
    <property type="protein sequence ID" value="JAG40012.1"/>
    <property type="molecule type" value="Transcribed_RNA"/>
</dbReference>
<feature type="non-terminal residue" evidence="2">
    <location>
        <position position="1"/>
    </location>
</feature>
<feature type="compositionally biased region" description="Polar residues" evidence="1">
    <location>
        <begin position="171"/>
        <end position="180"/>
    </location>
</feature>
<accession>A0A0A9Z413</accession>
<dbReference type="GO" id="GO:0016740">
    <property type="term" value="F:transferase activity"/>
    <property type="evidence" value="ECO:0007669"/>
    <property type="project" value="UniProtKB-KW"/>
</dbReference>
<keyword evidence="2" id="KW-0808">Transferase</keyword>